<keyword evidence="6 11" id="KW-0812">Transmembrane</keyword>
<dbReference type="Gene3D" id="1.20.1530.20">
    <property type="match status" value="1"/>
</dbReference>
<evidence type="ECO:0000256" key="3">
    <source>
        <dbReference type="ARBA" id="ARBA00022448"/>
    </source>
</evidence>
<dbReference type="InterPro" id="IPR004771">
    <property type="entry name" value="K/H_exchanger"/>
</dbReference>
<comment type="caution">
    <text evidence="13">The sequence shown here is derived from an EMBL/GenBank/DDBJ whole genome shotgun (WGS) entry which is preliminary data.</text>
</comment>
<dbReference type="SUPFAM" id="SSF51735">
    <property type="entry name" value="NAD(P)-binding Rossmann-fold domains"/>
    <property type="match status" value="1"/>
</dbReference>
<dbReference type="PANTHER" id="PTHR46157">
    <property type="entry name" value="K(+) EFFLUX ANTIPORTER 3, CHLOROPLASTIC"/>
    <property type="match status" value="1"/>
</dbReference>
<feature type="domain" description="RCK N-terminal" evidence="12">
    <location>
        <begin position="399"/>
        <end position="521"/>
    </location>
</feature>
<gene>
    <name evidence="13" type="ORF">SADO_07917</name>
</gene>
<name>A0ABV2AZT5_9GAMM</name>
<dbReference type="Gene3D" id="3.40.50.720">
    <property type="entry name" value="NAD(P)-binding Rossmann-like Domain"/>
    <property type="match status" value="1"/>
</dbReference>
<evidence type="ECO:0000256" key="2">
    <source>
        <dbReference type="ARBA" id="ARBA00005551"/>
    </source>
</evidence>
<evidence type="ECO:0000256" key="6">
    <source>
        <dbReference type="ARBA" id="ARBA00022692"/>
    </source>
</evidence>
<evidence type="ECO:0000256" key="5">
    <source>
        <dbReference type="ARBA" id="ARBA00022538"/>
    </source>
</evidence>
<evidence type="ECO:0000256" key="4">
    <source>
        <dbReference type="ARBA" id="ARBA00022449"/>
    </source>
</evidence>
<feature type="transmembrane region" description="Helical" evidence="11">
    <location>
        <begin position="6"/>
        <end position="23"/>
    </location>
</feature>
<feature type="transmembrane region" description="Helical" evidence="11">
    <location>
        <begin position="224"/>
        <end position="251"/>
    </location>
</feature>
<dbReference type="Pfam" id="PF02254">
    <property type="entry name" value="TrkA_N"/>
    <property type="match status" value="1"/>
</dbReference>
<keyword evidence="10 11" id="KW-0472">Membrane</keyword>
<evidence type="ECO:0000256" key="1">
    <source>
        <dbReference type="ARBA" id="ARBA00004141"/>
    </source>
</evidence>
<evidence type="ECO:0000256" key="7">
    <source>
        <dbReference type="ARBA" id="ARBA00022958"/>
    </source>
</evidence>
<feature type="transmembrane region" description="Helical" evidence="11">
    <location>
        <begin position="113"/>
        <end position="135"/>
    </location>
</feature>
<evidence type="ECO:0000256" key="9">
    <source>
        <dbReference type="ARBA" id="ARBA00023065"/>
    </source>
</evidence>
<protein>
    <submittedName>
        <fullName evidence="13">Glutathione-regulated potassium-efflux system</fullName>
    </submittedName>
</protein>
<dbReference type="InterPro" id="IPR038770">
    <property type="entry name" value="Na+/solute_symporter_sf"/>
</dbReference>
<dbReference type="InterPro" id="IPR036291">
    <property type="entry name" value="NAD(P)-bd_dom_sf"/>
</dbReference>
<proteinExistence type="inferred from homology"/>
<dbReference type="RefSeq" id="WP_353110659.1">
    <property type="nucleotide sequence ID" value="NZ_APND01000002.1"/>
</dbReference>
<accession>A0ABV2AZT5</accession>
<evidence type="ECO:0000256" key="11">
    <source>
        <dbReference type="SAM" id="Phobius"/>
    </source>
</evidence>
<dbReference type="InterPro" id="IPR003148">
    <property type="entry name" value="RCK_N"/>
</dbReference>
<feature type="transmembrane region" description="Helical" evidence="11">
    <location>
        <begin position="181"/>
        <end position="203"/>
    </location>
</feature>
<feature type="transmembrane region" description="Helical" evidence="11">
    <location>
        <begin position="54"/>
        <end position="73"/>
    </location>
</feature>
<comment type="subcellular location">
    <subcellularLocation>
        <location evidence="1">Membrane</location>
        <topology evidence="1">Multi-pass membrane protein</topology>
    </subcellularLocation>
</comment>
<dbReference type="PANTHER" id="PTHR46157:SF4">
    <property type="entry name" value="K(+) EFFLUX ANTIPORTER 3, CHLOROPLASTIC"/>
    <property type="match status" value="1"/>
</dbReference>
<dbReference type="InterPro" id="IPR006153">
    <property type="entry name" value="Cation/H_exchanger_TM"/>
</dbReference>
<keyword evidence="14" id="KW-1185">Reference proteome</keyword>
<comment type="similarity">
    <text evidence="2">Belongs to the monovalent cation:proton antiporter 2 (CPA2) transporter (TC 2.A.37) family.</text>
</comment>
<evidence type="ECO:0000313" key="13">
    <source>
        <dbReference type="EMBL" id="MES1929166.1"/>
    </source>
</evidence>
<organism evidence="13 14">
    <name type="scientific">Salinisphaera dokdonensis CL-ES53</name>
    <dbReference type="NCBI Taxonomy" id="1304272"/>
    <lineage>
        <taxon>Bacteria</taxon>
        <taxon>Pseudomonadati</taxon>
        <taxon>Pseudomonadota</taxon>
        <taxon>Gammaproteobacteria</taxon>
        <taxon>Salinisphaerales</taxon>
        <taxon>Salinisphaeraceae</taxon>
        <taxon>Salinisphaera</taxon>
    </lineage>
</organism>
<reference evidence="13 14" key="1">
    <citation type="submission" date="2013-03" db="EMBL/GenBank/DDBJ databases">
        <title>Salinisphaera dokdonensis CL-ES53 Genome Sequencing.</title>
        <authorList>
            <person name="Li C."/>
            <person name="Lai Q."/>
            <person name="Shao Z."/>
        </authorList>
    </citation>
    <scope>NUCLEOTIDE SEQUENCE [LARGE SCALE GENOMIC DNA]</scope>
    <source>
        <strain evidence="13 14">CL-ES53</strain>
    </source>
</reference>
<keyword evidence="7" id="KW-0630">Potassium</keyword>
<keyword evidence="4" id="KW-0050">Antiport</keyword>
<keyword evidence="9" id="KW-0406">Ion transport</keyword>
<feature type="transmembrane region" description="Helical" evidence="11">
    <location>
        <begin position="85"/>
        <end position="107"/>
    </location>
</feature>
<keyword evidence="5" id="KW-0633">Potassium transport</keyword>
<dbReference type="PROSITE" id="PS51201">
    <property type="entry name" value="RCK_N"/>
    <property type="match status" value="1"/>
</dbReference>
<feature type="transmembrane region" description="Helical" evidence="11">
    <location>
        <begin position="295"/>
        <end position="315"/>
    </location>
</feature>
<evidence type="ECO:0000256" key="8">
    <source>
        <dbReference type="ARBA" id="ARBA00022989"/>
    </source>
</evidence>
<evidence type="ECO:0000313" key="14">
    <source>
        <dbReference type="Proteomes" id="UP001460888"/>
    </source>
</evidence>
<feature type="transmembrane region" description="Helical" evidence="11">
    <location>
        <begin position="147"/>
        <end position="169"/>
    </location>
</feature>
<keyword evidence="3" id="KW-0813">Transport</keyword>
<dbReference type="NCBIfam" id="TIGR00932">
    <property type="entry name" value="2a37"/>
    <property type="match status" value="1"/>
</dbReference>
<evidence type="ECO:0000259" key="12">
    <source>
        <dbReference type="PROSITE" id="PS51201"/>
    </source>
</evidence>
<keyword evidence="8 11" id="KW-1133">Transmembrane helix</keyword>
<dbReference type="Pfam" id="PF00999">
    <property type="entry name" value="Na_H_Exchanger"/>
    <property type="match status" value="1"/>
</dbReference>
<feature type="transmembrane region" description="Helical" evidence="11">
    <location>
        <begin position="335"/>
        <end position="353"/>
    </location>
</feature>
<sequence>MEPLLEEIAIFLAAAVVAVPIAQRLGLGSVLGYLSAGVVIGPWCLGLISEVDEVLHIAEFGVVLLLFIIGLEMQPKRLWALRKTIIGLGGMQVALSAGALALAASLFLDLPLAPAIVAGLALALSSTAFALQLLAERGELTAKHGRAAFAILLFQDLAVIPILALLPLLSSGSESVSFLGALLETLKIAAVMAAMVVGGHYLLRPIFRLVAATRMPEIFTAMTLLIVVGTAVIMEATGVSVALGAFVAGVLLADSEYRHELEANVEPFKDLLIGLFFIAVGMSINLGLIAAQPLFLLALTVGLVLTKAAILFVLGRRQGLSWSASRGLAAYLPQGGEFAFVILSTAVAGGLFVQAEADLLVATVTLSMVVTPLFVKLVAYYNAWRTPKSEPTFDTPDGSEHPVVIAGFGRVGQIVARLLRAKHVGFTALEINADQVDFVRKYGNKVYYGDASRLDLLRAAKAEEASLFVLAIGNREASLRTARTVREHFPNLKIIARARNRKHAYELMDLGITVLQRETFLSSLELAGDALKTLGFKSDEVDRAKRMFRSHDEKRLFEHYEAADDDTRYAKLVMEAAHELEEQFERDEAEHAGG</sequence>
<feature type="transmembrane region" description="Helical" evidence="11">
    <location>
        <begin position="30"/>
        <end position="48"/>
    </location>
</feature>
<dbReference type="Proteomes" id="UP001460888">
    <property type="component" value="Unassembled WGS sequence"/>
</dbReference>
<feature type="transmembrane region" description="Helical" evidence="11">
    <location>
        <begin position="271"/>
        <end position="288"/>
    </location>
</feature>
<evidence type="ECO:0000256" key="10">
    <source>
        <dbReference type="ARBA" id="ARBA00023136"/>
    </source>
</evidence>
<dbReference type="EMBL" id="APND01000002">
    <property type="protein sequence ID" value="MES1929166.1"/>
    <property type="molecule type" value="Genomic_DNA"/>
</dbReference>
<feature type="transmembrane region" description="Helical" evidence="11">
    <location>
        <begin position="360"/>
        <end position="381"/>
    </location>
</feature>